<proteinExistence type="predicted"/>
<reference evidence="1 2" key="1">
    <citation type="submission" date="2023-02" db="EMBL/GenBank/DDBJ databases">
        <title>LHISI_Scaffold_Assembly.</title>
        <authorList>
            <person name="Stuart O.P."/>
            <person name="Cleave R."/>
            <person name="Magrath M.J.L."/>
            <person name="Mikheyev A.S."/>
        </authorList>
    </citation>
    <scope>NUCLEOTIDE SEQUENCE [LARGE SCALE GENOMIC DNA]</scope>
    <source>
        <strain evidence="1">Daus_M_001</strain>
        <tissue evidence="1">Leg muscle</tissue>
    </source>
</reference>
<comment type="caution">
    <text evidence="1">The sequence shown here is derived from an EMBL/GenBank/DDBJ whole genome shotgun (WGS) entry which is preliminary data.</text>
</comment>
<evidence type="ECO:0000313" key="2">
    <source>
        <dbReference type="Proteomes" id="UP001159363"/>
    </source>
</evidence>
<dbReference type="Proteomes" id="UP001159363">
    <property type="component" value="Chromosome 3"/>
</dbReference>
<gene>
    <name evidence="1" type="ORF">PR048_010248</name>
</gene>
<organism evidence="1 2">
    <name type="scientific">Dryococelus australis</name>
    <dbReference type="NCBI Taxonomy" id="614101"/>
    <lineage>
        <taxon>Eukaryota</taxon>
        <taxon>Metazoa</taxon>
        <taxon>Ecdysozoa</taxon>
        <taxon>Arthropoda</taxon>
        <taxon>Hexapoda</taxon>
        <taxon>Insecta</taxon>
        <taxon>Pterygota</taxon>
        <taxon>Neoptera</taxon>
        <taxon>Polyneoptera</taxon>
        <taxon>Phasmatodea</taxon>
        <taxon>Verophasmatodea</taxon>
        <taxon>Anareolatae</taxon>
        <taxon>Phasmatidae</taxon>
        <taxon>Eurycanthinae</taxon>
        <taxon>Dryococelus</taxon>
    </lineage>
</organism>
<name>A0ABQ9I3B4_9NEOP</name>
<dbReference type="EMBL" id="JARBHB010000003">
    <property type="protein sequence ID" value="KAJ8890739.1"/>
    <property type="molecule type" value="Genomic_DNA"/>
</dbReference>
<sequence length="105" mass="12047">MRKRVCPEERLAVTIRYLATGNSFTSLHYEYLLEISTIRSIKVALQLYEKTHFSNCVGAVDGKHVRIANPSNAGSQYFNYKHFFYIILLGLVDADYCLHNTPRSS</sequence>
<keyword evidence="2" id="KW-1185">Reference proteome</keyword>
<evidence type="ECO:0000313" key="1">
    <source>
        <dbReference type="EMBL" id="KAJ8890739.1"/>
    </source>
</evidence>
<accession>A0ABQ9I3B4</accession>
<evidence type="ECO:0008006" key="3">
    <source>
        <dbReference type="Google" id="ProtNLM"/>
    </source>
</evidence>
<protein>
    <recommendedName>
        <fullName evidence="3">DDE Tnp4 domain-containing protein</fullName>
    </recommendedName>
</protein>